<keyword evidence="3" id="KW-0378">Hydrolase</keyword>
<dbReference type="Gene3D" id="3.40.720.10">
    <property type="entry name" value="Alkaline Phosphatase, subunit A"/>
    <property type="match status" value="1"/>
</dbReference>
<keyword evidence="2" id="KW-0479">Metal-binding</keyword>
<evidence type="ECO:0000256" key="1">
    <source>
        <dbReference type="ARBA" id="ARBA00008779"/>
    </source>
</evidence>
<accession>A0A1I2GHG0</accession>
<dbReference type="RefSeq" id="WP_093834437.1">
    <property type="nucleotide sequence ID" value="NZ_FOLQ01000033.1"/>
</dbReference>
<proteinExistence type="inferred from homology"/>
<dbReference type="OrthoDB" id="9764377at2"/>
<evidence type="ECO:0000313" key="6">
    <source>
        <dbReference type="EMBL" id="SFF17284.1"/>
    </source>
</evidence>
<dbReference type="PANTHER" id="PTHR42693">
    <property type="entry name" value="ARYLSULFATASE FAMILY MEMBER"/>
    <property type="match status" value="1"/>
</dbReference>
<dbReference type="InterPro" id="IPR050738">
    <property type="entry name" value="Sulfatase"/>
</dbReference>
<evidence type="ECO:0000256" key="4">
    <source>
        <dbReference type="ARBA" id="ARBA00022837"/>
    </source>
</evidence>
<evidence type="ECO:0000313" key="7">
    <source>
        <dbReference type="Proteomes" id="UP000198598"/>
    </source>
</evidence>
<evidence type="ECO:0000256" key="2">
    <source>
        <dbReference type="ARBA" id="ARBA00022723"/>
    </source>
</evidence>
<dbReference type="STRING" id="662367.SAMN05216167_1336"/>
<reference evidence="6 7" key="1">
    <citation type="submission" date="2016-10" db="EMBL/GenBank/DDBJ databases">
        <authorList>
            <person name="de Groot N.N."/>
        </authorList>
    </citation>
    <scope>NUCLEOTIDE SEQUENCE [LARGE SCALE GENOMIC DNA]</scope>
    <source>
        <strain evidence="6 7">DSM 26130</strain>
    </source>
</reference>
<sequence>MNRINRILLVTNVVLSVSSRFGYAQTNAGRAENKPNVIVIYTDDQGTLDLNIYGAKDLMTPNLDRLARSGTRFSQFYSASPICSPSRASMLTGRYPQRAGLVDNAAGTYGGGGMPGSQYTMAEMFKDGGYKTAHIGKWHIGYSPETMPNQQGFDYSFGFMGGCIDSYSHFFYWGGPNRHDLWRNGQEIWAAGKYFPDMMVSEAGKFMEENKDKPFFLYFAINVPHYPLQGEKKWLDQYKNLPSPRNMYAATVSTMDEKIGLLLKKLDDLKLTKNTIIVFQSDQGHSEEERTFGGGGFAGPYRGSKFSVFEGGVRVPAFISWPGHIPVNAVRDQFATNIDWYATLSDYCHIALPNRKIDGRSLTKVIASAQEKSPHQDFYWQSLGSKDNPQWAVREGDWKLLHSPIQAKSGDVDGQNYMLINMKTDSSETTNVASKHPEIVQRLQQKYQTWIKEVVNQE</sequence>
<evidence type="ECO:0000256" key="3">
    <source>
        <dbReference type="ARBA" id="ARBA00022801"/>
    </source>
</evidence>
<dbReference type="GO" id="GO:0004065">
    <property type="term" value="F:arylsulfatase activity"/>
    <property type="evidence" value="ECO:0007669"/>
    <property type="project" value="TreeGrafter"/>
</dbReference>
<dbReference type="GO" id="GO:0046872">
    <property type="term" value="F:metal ion binding"/>
    <property type="evidence" value="ECO:0007669"/>
    <property type="project" value="UniProtKB-KW"/>
</dbReference>
<dbReference type="AlphaFoldDB" id="A0A1I2GHG0"/>
<dbReference type="Pfam" id="PF00884">
    <property type="entry name" value="Sulfatase"/>
    <property type="match status" value="1"/>
</dbReference>
<protein>
    <submittedName>
        <fullName evidence="6">Arylsulfatase A</fullName>
    </submittedName>
</protein>
<dbReference type="Gene3D" id="3.30.1120.10">
    <property type="match status" value="1"/>
</dbReference>
<dbReference type="PROSITE" id="PS00523">
    <property type="entry name" value="SULFATASE_1"/>
    <property type="match status" value="1"/>
</dbReference>
<dbReference type="PANTHER" id="PTHR42693:SF33">
    <property type="entry name" value="ARYLSULFATASE"/>
    <property type="match status" value="1"/>
</dbReference>
<dbReference type="PROSITE" id="PS00149">
    <property type="entry name" value="SULFATASE_2"/>
    <property type="match status" value="1"/>
</dbReference>
<dbReference type="InterPro" id="IPR000917">
    <property type="entry name" value="Sulfatase_N"/>
</dbReference>
<dbReference type="Proteomes" id="UP000198598">
    <property type="component" value="Unassembled WGS sequence"/>
</dbReference>
<evidence type="ECO:0000259" key="5">
    <source>
        <dbReference type="Pfam" id="PF00884"/>
    </source>
</evidence>
<feature type="domain" description="Sulfatase N-terminal" evidence="5">
    <location>
        <begin position="35"/>
        <end position="347"/>
    </location>
</feature>
<dbReference type="EMBL" id="FOLQ01000033">
    <property type="protein sequence ID" value="SFF17284.1"/>
    <property type="molecule type" value="Genomic_DNA"/>
</dbReference>
<dbReference type="InterPro" id="IPR017850">
    <property type="entry name" value="Alkaline_phosphatase_core_sf"/>
</dbReference>
<comment type="similarity">
    <text evidence="1">Belongs to the sulfatase family.</text>
</comment>
<name>A0A1I2GHG0_9BACT</name>
<keyword evidence="4" id="KW-0106">Calcium</keyword>
<dbReference type="SUPFAM" id="SSF53649">
    <property type="entry name" value="Alkaline phosphatase-like"/>
    <property type="match status" value="1"/>
</dbReference>
<keyword evidence="7" id="KW-1185">Reference proteome</keyword>
<gene>
    <name evidence="6" type="ORF">SAMN05216167_1336</name>
</gene>
<organism evidence="6 7">
    <name type="scientific">Spirosoma endophyticum</name>
    <dbReference type="NCBI Taxonomy" id="662367"/>
    <lineage>
        <taxon>Bacteria</taxon>
        <taxon>Pseudomonadati</taxon>
        <taxon>Bacteroidota</taxon>
        <taxon>Cytophagia</taxon>
        <taxon>Cytophagales</taxon>
        <taxon>Cytophagaceae</taxon>
        <taxon>Spirosoma</taxon>
    </lineage>
</organism>
<dbReference type="InterPro" id="IPR024607">
    <property type="entry name" value="Sulfatase_CS"/>
</dbReference>